<reference evidence="1 2" key="1">
    <citation type="submission" date="2014-01" db="EMBL/GenBank/DDBJ databases">
        <title>Roseivivax halodurans JCM 10272 Genome Sequencing.</title>
        <authorList>
            <person name="Lai Q."/>
            <person name="Li G."/>
            <person name="Shao Z."/>
        </authorList>
    </citation>
    <scope>NUCLEOTIDE SEQUENCE [LARGE SCALE GENOMIC DNA]</scope>
    <source>
        <strain evidence="1 2">JCM 10272</strain>
    </source>
</reference>
<accession>X7EBN6</accession>
<dbReference type="EMBL" id="JALZ01000031">
    <property type="protein sequence ID" value="ETX13275.1"/>
    <property type="molecule type" value="Genomic_DNA"/>
</dbReference>
<organism evidence="1 2">
    <name type="scientific">Roseivivax halodurans JCM 10272</name>
    <dbReference type="NCBI Taxonomy" id="1449350"/>
    <lineage>
        <taxon>Bacteria</taxon>
        <taxon>Pseudomonadati</taxon>
        <taxon>Pseudomonadota</taxon>
        <taxon>Alphaproteobacteria</taxon>
        <taxon>Rhodobacterales</taxon>
        <taxon>Roseobacteraceae</taxon>
        <taxon>Roseivivax</taxon>
    </lineage>
</organism>
<evidence type="ECO:0000313" key="2">
    <source>
        <dbReference type="Proteomes" id="UP000022447"/>
    </source>
</evidence>
<dbReference type="AlphaFoldDB" id="X7EBN6"/>
<gene>
    <name evidence="1" type="ORF">OCH239_12615</name>
</gene>
<keyword evidence="2" id="KW-1185">Reference proteome</keyword>
<dbReference type="Proteomes" id="UP000022447">
    <property type="component" value="Unassembled WGS sequence"/>
</dbReference>
<comment type="caution">
    <text evidence="1">The sequence shown here is derived from an EMBL/GenBank/DDBJ whole genome shotgun (WGS) entry which is preliminary data.</text>
</comment>
<evidence type="ECO:0000313" key="1">
    <source>
        <dbReference type="EMBL" id="ETX13275.1"/>
    </source>
</evidence>
<proteinExistence type="predicted"/>
<sequence>MIAETAADHTWLKQVLFHFDTTPEVTSRAEYEHYIGQLFQMRARVDGDGDMGAIAMAYALMLRLQDYEATAPKYEDVAGREPAW</sequence>
<name>X7EBN6_9RHOB</name>
<dbReference type="STRING" id="1449350.OCH239_12615"/>
<protein>
    <submittedName>
        <fullName evidence="1">Uncharacterized protein</fullName>
    </submittedName>
</protein>